<evidence type="ECO:0000256" key="2">
    <source>
        <dbReference type="SAM" id="MobiDB-lite"/>
    </source>
</evidence>
<feature type="coiled-coil region" evidence="1">
    <location>
        <begin position="137"/>
        <end position="171"/>
    </location>
</feature>
<dbReference type="EMBL" id="KK103204">
    <property type="protein sequence ID" value="KIY96007.1"/>
    <property type="molecule type" value="Genomic_DNA"/>
</dbReference>
<evidence type="ECO:0000313" key="5">
    <source>
        <dbReference type="Proteomes" id="UP000054498"/>
    </source>
</evidence>
<dbReference type="AlphaFoldDB" id="A0A0D2J8C1"/>
<dbReference type="KEGG" id="mng:MNEG_11955"/>
<dbReference type="InterPro" id="IPR027831">
    <property type="entry name" value="DUF4485"/>
</dbReference>
<proteinExistence type="predicted"/>
<dbReference type="InterPro" id="IPR055310">
    <property type="entry name" value="CEP112"/>
</dbReference>
<dbReference type="Proteomes" id="UP000054498">
    <property type="component" value="Unassembled WGS sequence"/>
</dbReference>
<dbReference type="Pfam" id="PF14846">
    <property type="entry name" value="DUF4485"/>
    <property type="match status" value="1"/>
</dbReference>
<dbReference type="PANTHER" id="PTHR18871">
    <property type="entry name" value="CENTROSOMAL PROTEIN OF 112 KDA"/>
    <property type="match status" value="1"/>
</dbReference>
<sequence length="187" mass="20834">MERDEYEAGLALDEQFLRLAITLEKRLALLDRHARVRVQAWLKKLRQETSNHTWKRSRNQYARLLLEQLRAGVLEPPFHLFPPEGALPTLALFLTSRRGRRQEEQEDGRGDGGSPSRGAAAPQRGRSPGAGSRANRAAALVEAALNLEADLEEAREGAGALEARLRLAEEKIHSQQHGASSFLKDTT</sequence>
<protein>
    <recommendedName>
        <fullName evidence="3">DUF4485 domain-containing protein</fullName>
    </recommendedName>
</protein>
<keyword evidence="1" id="KW-0175">Coiled coil</keyword>
<name>A0A0D2J8C1_9CHLO</name>
<reference evidence="4 5" key="1">
    <citation type="journal article" date="2013" name="BMC Genomics">
        <title>Reconstruction of the lipid metabolism for the microalga Monoraphidium neglectum from its genome sequence reveals characteristics suitable for biofuel production.</title>
        <authorList>
            <person name="Bogen C."/>
            <person name="Al-Dilaimi A."/>
            <person name="Albersmeier A."/>
            <person name="Wichmann J."/>
            <person name="Grundmann M."/>
            <person name="Rupp O."/>
            <person name="Lauersen K.J."/>
            <person name="Blifernez-Klassen O."/>
            <person name="Kalinowski J."/>
            <person name="Goesmann A."/>
            <person name="Mussgnug J.H."/>
            <person name="Kruse O."/>
        </authorList>
    </citation>
    <scope>NUCLEOTIDE SEQUENCE [LARGE SCALE GENOMIC DNA]</scope>
    <source>
        <strain evidence="4 5">SAG 48.87</strain>
    </source>
</reference>
<evidence type="ECO:0000313" key="4">
    <source>
        <dbReference type="EMBL" id="KIY96007.1"/>
    </source>
</evidence>
<dbReference type="OrthoDB" id="78101at2759"/>
<keyword evidence="5" id="KW-1185">Reference proteome</keyword>
<accession>A0A0D2J8C1</accession>
<feature type="compositionally biased region" description="Basic and acidic residues" evidence="2">
    <location>
        <begin position="101"/>
        <end position="110"/>
    </location>
</feature>
<dbReference type="RefSeq" id="XP_013895027.1">
    <property type="nucleotide sequence ID" value="XM_014039573.1"/>
</dbReference>
<feature type="region of interest" description="Disordered" evidence="2">
    <location>
        <begin position="98"/>
        <end position="136"/>
    </location>
</feature>
<evidence type="ECO:0000259" key="3">
    <source>
        <dbReference type="Pfam" id="PF14846"/>
    </source>
</evidence>
<dbReference type="GeneID" id="25729269"/>
<dbReference type="PANTHER" id="PTHR18871:SF2">
    <property type="entry name" value="CENTROSOMAL PROTEIN OF 112 KDA"/>
    <property type="match status" value="1"/>
</dbReference>
<feature type="domain" description="DUF4485" evidence="3">
    <location>
        <begin position="12"/>
        <end position="91"/>
    </location>
</feature>
<evidence type="ECO:0000256" key="1">
    <source>
        <dbReference type="SAM" id="Coils"/>
    </source>
</evidence>
<gene>
    <name evidence="4" type="ORF">MNEG_11955</name>
</gene>
<organism evidence="4 5">
    <name type="scientific">Monoraphidium neglectum</name>
    <dbReference type="NCBI Taxonomy" id="145388"/>
    <lineage>
        <taxon>Eukaryota</taxon>
        <taxon>Viridiplantae</taxon>
        <taxon>Chlorophyta</taxon>
        <taxon>core chlorophytes</taxon>
        <taxon>Chlorophyceae</taxon>
        <taxon>CS clade</taxon>
        <taxon>Sphaeropleales</taxon>
        <taxon>Selenastraceae</taxon>
        <taxon>Monoraphidium</taxon>
    </lineage>
</organism>